<evidence type="ECO:0000256" key="1">
    <source>
        <dbReference type="ARBA" id="ARBA00008956"/>
    </source>
</evidence>
<proteinExistence type="inferred from homology"/>
<organism evidence="8 9">
    <name type="scientific">Senna tora</name>
    <dbReference type="NCBI Taxonomy" id="362788"/>
    <lineage>
        <taxon>Eukaryota</taxon>
        <taxon>Viridiplantae</taxon>
        <taxon>Streptophyta</taxon>
        <taxon>Embryophyta</taxon>
        <taxon>Tracheophyta</taxon>
        <taxon>Spermatophyta</taxon>
        <taxon>Magnoliopsida</taxon>
        <taxon>eudicotyledons</taxon>
        <taxon>Gunneridae</taxon>
        <taxon>Pentapetalae</taxon>
        <taxon>rosids</taxon>
        <taxon>fabids</taxon>
        <taxon>Fabales</taxon>
        <taxon>Fabaceae</taxon>
        <taxon>Caesalpinioideae</taxon>
        <taxon>Cassia clade</taxon>
        <taxon>Senna</taxon>
    </lineage>
</organism>
<keyword evidence="9" id="KW-1185">Reference proteome</keyword>
<protein>
    <recommendedName>
        <fullName evidence="5">FRIGIDA-like protein</fullName>
    </recommendedName>
</protein>
<dbReference type="OrthoDB" id="1930990at2759"/>
<keyword evidence="3 5" id="KW-0221">Differentiation</keyword>
<comment type="caution">
    <text evidence="8">The sequence shown here is derived from an EMBL/GenBank/DDBJ whole genome shotgun (WGS) entry which is preliminary data.</text>
</comment>
<gene>
    <name evidence="8" type="ORF">G2W53_036632</name>
</gene>
<keyword evidence="2 5" id="KW-0217">Developmental protein</keyword>
<evidence type="ECO:0000313" key="9">
    <source>
        <dbReference type="Proteomes" id="UP000634136"/>
    </source>
</evidence>
<evidence type="ECO:0000256" key="5">
    <source>
        <dbReference type="RuleBase" id="RU364012"/>
    </source>
</evidence>
<reference evidence="8" key="1">
    <citation type="submission" date="2020-09" db="EMBL/GenBank/DDBJ databases">
        <title>Genome-Enabled Discovery of Anthraquinone Biosynthesis in Senna tora.</title>
        <authorList>
            <person name="Kang S.-H."/>
            <person name="Pandey R.P."/>
            <person name="Lee C.-M."/>
            <person name="Sim J.-S."/>
            <person name="Jeong J.-T."/>
            <person name="Choi B.-S."/>
            <person name="Jung M."/>
            <person name="Ginzburg D."/>
            <person name="Zhao K."/>
            <person name="Won S.Y."/>
            <person name="Oh T.-J."/>
            <person name="Yu Y."/>
            <person name="Kim N.-H."/>
            <person name="Lee O.R."/>
            <person name="Lee T.-H."/>
            <person name="Bashyal P."/>
            <person name="Kim T.-S."/>
            <person name="Lee W.-H."/>
            <person name="Kawkins C."/>
            <person name="Kim C.-K."/>
            <person name="Kim J.S."/>
            <person name="Ahn B.O."/>
            <person name="Rhee S.Y."/>
            <person name="Sohng J.K."/>
        </authorList>
    </citation>
    <scope>NUCLEOTIDE SEQUENCE</scope>
    <source>
        <tissue evidence="8">Leaf</tissue>
    </source>
</reference>
<dbReference type="PANTHER" id="PTHR31791:SF41">
    <property type="entry name" value="FRIGIDA-LIKE PROTEIN"/>
    <property type="match status" value="1"/>
</dbReference>
<comment type="similarity">
    <text evidence="1 5">Belongs to the Frigida family.</text>
</comment>
<dbReference type="Pfam" id="PF07899">
    <property type="entry name" value="Frigida"/>
    <property type="match status" value="1"/>
</dbReference>
<evidence type="ECO:0000256" key="2">
    <source>
        <dbReference type="ARBA" id="ARBA00022473"/>
    </source>
</evidence>
<dbReference type="GO" id="GO:0009908">
    <property type="term" value="P:flower development"/>
    <property type="evidence" value="ECO:0007669"/>
    <property type="project" value="UniProtKB-KW"/>
</dbReference>
<feature type="region of interest" description="Disordered" evidence="7">
    <location>
        <begin position="116"/>
        <end position="158"/>
    </location>
</feature>
<dbReference type="GO" id="GO:0030154">
    <property type="term" value="P:cell differentiation"/>
    <property type="evidence" value="ECO:0007669"/>
    <property type="project" value="UniProtKB-KW"/>
</dbReference>
<feature type="compositionally biased region" description="Low complexity" evidence="7">
    <location>
        <begin position="536"/>
        <end position="551"/>
    </location>
</feature>
<dbReference type="InterPro" id="IPR012474">
    <property type="entry name" value="Frigida"/>
</dbReference>
<dbReference type="EMBL" id="JAAIUW010000011">
    <property type="protein sequence ID" value="KAF7809889.1"/>
    <property type="molecule type" value="Genomic_DNA"/>
</dbReference>
<evidence type="ECO:0000313" key="8">
    <source>
        <dbReference type="EMBL" id="KAF7809889.1"/>
    </source>
</evidence>
<evidence type="ECO:0000256" key="3">
    <source>
        <dbReference type="ARBA" id="ARBA00022782"/>
    </source>
</evidence>
<accession>A0A834STV1</accession>
<sequence length="551" mass="60765">MNADMELGGENNASSLIEQLGQAFLELEARKESFESKIQWDEIKQHFHDLEAALKKKLEELEAKERDYKKKEAEVHTLLAGKEEVVASKEQDLLDRVQELKDAAVAAIVEARANHQETSLESGDEWENRDNKVKSSLGDANSAEDDFPCKSGENGEGVVKPRPELTHFCEQRDAKGLLNFIVENKRNISVIREELPVALEGVTEPAYLVLDSLEGFYPTTTNETTQLGDKMDAALNGMRKSCILILEALATILARAEPGADHFLNPETKQQAKAIADEWRPKLARAGIDAANGNSLEAEAFLQLLSTFRIASEFDEEELCKLVLAVAQRRLAPELCRSLGLTHKVPAIVESLINDGKQIAAVHFIYAFQLNETFAPVPLLRAYLKDLRRNSQGKAGGGIAGAKNDANAQELAAVKAVIKCVEEYKLEPEYPLDPLHRRVAQLDKFKGDRKRSGEPNRRRQPKKPKSRANGGFNAFRSSASSAASSAVMGRQPPPVRASYPGIPERFPHAAPISYDYQVPGLPNVYPQVAAPSNNGSYMGSSSLQSSHQPYM</sequence>
<dbReference type="PANTHER" id="PTHR31791">
    <property type="entry name" value="FRIGIDA-LIKE PROTEIN 3-RELATED"/>
    <property type="match status" value="1"/>
</dbReference>
<evidence type="ECO:0000256" key="4">
    <source>
        <dbReference type="ARBA" id="ARBA00023089"/>
    </source>
</evidence>
<keyword evidence="6" id="KW-0175">Coiled coil</keyword>
<feature type="compositionally biased region" description="Basic and acidic residues" evidence="7">
    <location>
        <begin position="443"/>
        <end position="457"/>
    </location>
</feature>
<feature type="region of interest" description="Disordered" evidence="7">
    <location>
        <begin position="443"/>
        <end position="502"/>
    </location>
</feature>
<dbReference type="Proteomes" id="UP000634136">
    <property type="component" value="Unassembled WGS sequence"/>
</dbReference>
<name>A0A834STV1_9FABA</name>
<evidence type="ECO:0000256" key="7">
    <source>
        <dbReference type="SAM" id="MobiDB-lite"/>
    </source>
</evidence>
<keyword evidence="4 5" id="KW-0287">Flowering</keyword>
<feature type="region of interest" description="Disordered" evidence="7">
    <location>
        <begin position="528"/>
        <end position="551"/>
    </location>
</feature>
<evidence type="ECO:0000256" key="6">
    <source>
        <dbReference type="SAM" id="Coils"/>
    </source>
</evidence>
<feature type="compositionally biased region" description="Low complexity" evidence="7">
    <location>
        <begin position="477"/>
        <end position="486"/>
    </location>
</feature>
<feature type="coiled-coil region" evidence="6">
    <location>
        <begin position="17"/>
        <end position="74"/>
    </location>
</feature>
<dbReference type="AlphaFoldDB" id="A0A834STV1"/>